<dbReference type="SUPFAM" id="SSF50129">
    <property type="entry name" value="GroES-like"/>
    <property type="match status" value="1"/>
</dbReference>
<sequence length="347" mass="36578">MRAFRYHGPDHEARLDEVDRPRPREGEALLRIHTVGVCGSDLHILEGHTSVAFTPITLGHEIAADVVELGEGSADRGVAVGDRVFVNPIVGCGTCEHCAGSETNLCPDKEIIGIHREGCLAEFGVAPVVNLTVMPGDLDPAEIAMIESAGTANHALRELGLDGHGGPTIALIGAGGLGSQVLQLALWRGMRVIVLDASDLALERAGRAGAAATLNSVRHPAPLAALLELAGSHLDGVVDCVGFPDTVELGLSALKPGRTLSVLGIGDERLRTTAPAHFIRRSLRIAAVYAYTAQDVADVCRAVSERAVVLGDPGNRRFALSDIDEALALFADKRRAPARVLIEMPRE</sequence>
<feature type="domain" description="Alcohol dehydrogenase-like C-terminal" evidence="3">
    <location>
        <begin position="176"/>
        <end position="303"/>
    </location>
</feature>
<keyword evidence="6" id="KW-1185">Reference proteome</keyword>
<dbReference type="InterPro" id="IPR011032">
    <property type="entry name" value="GroES-like_sf"/>
</dbReference>
<evidence type="ECO:0000259" key="3">
    <source>
        <dbReference type="Pfam" id="PF00107"/>
    </source>
</evidence>
<comment type="cofactor">
    <cofactor evidence="1">
        <name>Zn(2+)</name>
        <dbReference type="ChEBI" id="CHEBI:29105"/>
    </cofactor>
</comment>
<dbReference type="Gene3D" id="3.40.50.720">
    <property type="entry name" value="NAD(P)-binding Rossmann-like Domain"/>
    <property type="match status" value="1"/>
</dbReference>
<organism evidence="5 6">
    <name type="scientific">Leucobacter ruminantium</name>
    <dbReference type="NCBI Taxonomy" id="1289170"/>
    <lineage>
        <taxon>Bacteria</taxon>
        <taxon>Bacillati</taxon>
        <taxon>Actinomycetota</taxon>
        <taxon>Actinomycetes</taxon>
        <taxon>Micrococcales</taxon>
        <taxon>Microbacteriaceae</taxon>
        <taxon>Leucobacter</taxon>
    </lineage>
</organism>
<evidence type="ECO:0000313" key="6">
    <source>
        <dbReference type="Proteomes" id="UP000664398"/>
    </source>
</evidence>
<dbReference type="Pfam" id="PF00107">
    <property type="entry name" value="ADH_zinc_N"/>
    <property type="match status" value="1"/>
</dbReference>
<dbReference type="InterPro" id="IPR036291">
    <property type="entry name" value="NAD(P)-bd_dom_sf"/>
</dbReference>
<evidence type="ECO:0000313" key="5">
    <source>
        <dbReference type="EMBL" id="MBO1805082.1"/>
    </source>
</evidence>
<reference evidence="5" key="1">
    <citation type="submission" date="2021-03" db="EMBL/GenBank/DDBJ databases">
        <title>Leucobacter chromiisoli sp. nov., isolated from chromium-containing soil of chemical plant.</title>
        <authorList>
            <person name="Xu Z."/>
        </authorList>
    </citation>
    <scope>NUCLEOTIDE SEQUENCE</scope>
    <source>
        <strain evidence="5">A2</strain>
    </source>
</reference>
<dbReference type="Proteomes" id="UP000664398">
    <property type="component" value="Unassembled WGS sequence"/>
</dbReference>
<accession>A0A939LZ46</accession>
<protein>
    <submittedName>
        <fullName evidence="5">Alcohol dehydrogenase catalytic domain-containing protein</fullName>
    </submittedName>
</protein>
<dbReference type="InterPro" id="IPR013154">
    <property type="entry name" value="ADH-like_N"/>
</dbReference>
<name>A0A939LZ46_9MICO</name>
<dbReference type="AlphaFoldDB" id="A0A939LZ46"/>
<dbReference type="Pfam" id="PF08240">
    <property type="entry name" value="ADH_N"/>
    <property type="match status" value="1"/>
</dbReference>
<dbReference type="InterPro" id="IPR050129">
    <property type="entry name" value="Zn_alcohol_dh"/>
</dbReference>
<dbReference type="GO" id="GO:0016491">
    <property type="term" value="F:oxidoreductase activity"/>
    <property type="evidence" value="ECO:0007669"/>
    <property type="project" value="UniProtKB-KW"/>
</dbReference>
<keyword evidence="2" id="KW-0560">Oxidoreductase</keyword>
<dbReference type="Gene3D" id="3.90.180.10">
    <property type="entry name" value="Medium-chain alcohol dehydrogenases, catalytic domain"/>
    <property type="match status" value="1"/>
</dbReference>
<dbReference type="PANTHER" id="PTHR43401:SF4">
    <property type="entry name" value="D-ARABINOSE 1-DEHYDROGENASE (NADP(+))"/>
    <property type="match status" value="1"/>
</dbReference>
<dbReference type="EMBL" id="JAGDYL010000009">
    <property type="protein sequence ID" value="MBO1805082.1"/>
    <property type="molecule type" value="Genomic_DNA"/>
</dbReference>
<dbReference type="InterPro" id="IPR013149">
    <property type="entry name" value="ADH-like_C"/>
</dbReference>
<evidence type="ECO:0000256" key="1">
    <source>
        <dbReference type="ARBA" id="ARBA00001947"/>
    </source>
</evidence>
<dbReference type="SUPFAM" id="SSF51735">
    <property type="entry name" value="NAD(P)-binding Rossmann-fold domains"/>
    <property type="match status" value="1"/>
</dbReference>
<comment type="caution">
    <text evidence="5">The sequence shown here is derived from an EMBL/GenBank/DDBJ whole genome shotgun (WGS) entry which is preliminary data.</text>
</comment>
<dbReference type="PANTHER" id="PTHR43401">
    <property type="entry name" value="L-THREONINE 3-DEHYDROGENASE"/>
    <property type="match status" value="1"/>
</dbReference>
<gene>
    <name evidence="5" type="ORF">J4H91_07085</name>
</gene>
<evidence type="ECO:0000256" key="2">
    <source>
        <dbReference type="ARBA" id="ARBA00023002"/>
    </source>
</evidence>
<evidence type="ECO:0000259" key="4">
    <source>
        <dbReference type="Pfam" id="PF08240"/>
    </source>
</evidence>
<proteinExistence type="predicted"/>
<feature type="domain" description="Alcohol dehydrogenase-like N-terminal" evidence="4">
    <location>
        <begin position="25"/>
        <end position="135"/>
    </location>
</feature>